<keyword evidence="3 5" id="KW-0285">Flavoprotein</keyword>
<gene>
    <name evidence="7" type="ORF">RM190_19315</name>
</gene>
<proteinExistence type="inferred from homology"/>
<accession>A0ABU3EIF3</accession>
<dbReference type="Gene3D" id="3.50.50.60">
    <property type="entry name" value="FAD/NAD(P)-binding domain"/>
    <property type="match status" value="1"/>
</dbReference>
<comment type="cofactor">
    <cofactor evidence="1">
        <name>FAD</name>
        <dbReference type="ChEBI" id="CHEBI:57692"/>
    </cofactor>
</comment>
<dbReference type="PANTHER" id="PTHR11552:SF147">
    <property type="entry name" value="CHOLINE DEHYDROGENASE, MITOCHONDRIAL"/>
    <property type="match status" value="1"/>
</dbReference>
<evidence type="ECO:0000256" key="2">
    <source>
        <dbReference type="ARBA" id="ARBA00010790"/>
    </source>
</evidence>
<dbReference type="SUPFAM" id="SSF51905">
    <property type="entry name" value="FAD/NAD(P)-binding domain"/>
    <property type="match status" value="1"/>
</dbReference>
<evidence type="ECO:0000256" key="5">
    <source>
        <dbReference type="RuleBase" id="RU003968"/>
    </source>
</evidence>
<comment type="similarity">
    <text evidence="2 5">Belongs to the GMC oxidoreductase family.</text>
</comment>
<dbReference type="RefSeq" id="WP_311761110.1">
    <property type="nucleotide sequence ID" value="NZ_JAVRQI010000017.1"/>
</dbReference>
<dbReference type="PROSITE" id="PS00623">
    <property type="entry name" value="GMC_OXRED_1"/>
    <property type="match status" value="1"/>
</dbReference>
<evidence type="ECO:0000259" key="6">
    <source>
        <dbReference type="PROSITE" id="PS00623"/>
    </source>
</evidence>
<dbReference type="PIRSF" id="PIRSF000137">
    <property type="entry name" value="Alcohol_oxidase"/>
    <property type="match status" value="1"/>
</dbReference>
<feature type="domain" description="Glucose-methanol-choline oxidoreductase N-terminal" evidence="6">
    <location>
        <begin position="79"/>
        <end position="102"/>
    </location>
</feature>
<evidence type="ECO:0000256" key="1">
    <source>
        <dbReference type="ARBA" id="ARBA00001974"/>
    </source>
</evidence>
<dbReference type="InterPro" id="IPR012132">
    <property type="entry name" value="GMC_OxRdtase"/>
</dbReference>
<organism evidence="7 8">
    <name type="scientific">Paracoccus broussonetiae</name>
    <dbReference type="NCBI Taxonomy" id="3075834"/>
    <lineage>
        <taxon>Bacteria</taxon>
        <taxon>Pseudomonadati</taxon>
        <taxon>Pseudomonadota</taxon>
        <taxon>Alphaproteobacteria</taxon>
        <taxon>Rhodobacterales</taxon>
        <taxon>Paracoccaceae</taxon>
        <taxon>Paracoccus</taxon>
    </lineage>
</organism>
<reference evidence="8" key="1">
    <citation type="submission" date="2023-07" db="EMBL/GenBank/DDBJ databases">
        <title>Characterization of two Paracoccaceae strains isolated from Phycosphere and proposal of Xinfangfangia lacusdiani sp. nov.</title>
        <authorList>
            <person name="Deng Y."/>
            <person name="Zhang Y.Q."/>
        </authorList>
    </citation>
    <scope>NUCLEOTIDE SEQUENCE [LARGE SCALE GENOMIC DNA]</scope>
    <source>
        <strain evidence="8">CPCC 101403</strain>
    </source>
</reference>
<protein>
    <submittedName>
        <fullName evidence="7">GMC family oxidoreductase N-terminal domain-containing protein</fullName>
    </submittedName>
</protein>
<dbReference type="PANTHER" id="PTHR11552">
    <property type="entry name" value="GLUCOSE-METHANOL-CHOLINE GMC OXIDOREDUCTASE"/>
    <property type="match status" value="1"/>
</dbReference>
<dbReference type="InterPro" id="IPR007867">
    <property type="entry name" value="GMC_OxRtase_C"/>
</dbReference>
<name>A0ABU3EIF3_9RHOB</name>
<dbReference type="InterPro" id="IPR000172">
    <property type="entry name" value="GMC_OxRdtase_N"/>
</dbReference>
<evidence type="ECO:0000256" key="4">
    <source>
        <dbReference type="ARBA" id="ARBA00022827"/>
    </source>
</evidence>
<dbReference type="Gene3D" id="3.30.560.10">
    <property type="entry name" value="Glucose Oxidase, domain 3"/>
    <property type="match status" value="1"/>
</dbReference>
<dbReference type="SUPFAM" id="SSF54373">
    <property type="entry name" value="FAD-linked reductases, C-terminal domain"/>
    <property type="match status" value="1"/>
</dbReference>
<dbReference type="InterPro" id="IPR036188">
    <property type="entry name" value="FAD/NAD-bd_sf"/>
</dbReference>
<dbReference type="Pfam" id="PF05199">
    <property type="entry name" value="GMC_oxred_C"/>
    <property type="match status" value="1"/>
</dbReference>
<keyword evidence="4 5" id="KW-0274">FAD</keyword>
<comment type="caution">
    <text evidence="7">The sequence shown here is derived from an EMBL/GenBank/DDBJ whole genome shotgun (WGS) entry which is preliminary data.</text>
</comment>
<evidence type="ECO:0000313" key="8">
    <source>
        <dbReference type="Proteomes" id="UP001251085"/>
    </source>
</evidence>
<dbReference type="Pfam" id="PF00732">
    <property type="entry name" value="GMC_oxred_N"/>
    <property type="match status" value="1"/>
</dbReference>
<evidence type="ECO:0000256" key="3">
    <source>
        <dbReference type="ARBA" id="ARBA00022630"/>
    </source>
</evidence>
<evidence type="ECO:0000313" key="7">
    <source>
        <dbReference type="EMBL" id="MDT1064020.1"/>
    </source>
</evidence>
<sequence length="549" mass="59960">MEAYDFIVVGAGSSGCVLANRLSESGRYAVLLIEGGGRNAHPFVRMPRGYAKIVGKPPFYRFFPVRPQLGRPAEKWYYGNGLGGSSAVNGTWYLRGLPRDYDGWEDRGNPGWGWKDMLRVFQSLEDYRGGNAHPSRGRSGPLQITMNPYRSRVIDAVMKAGVEAGLPILDDITTPETEGLGYSQSTIDRAGRRASAYSAFVRPVRRRPNLTVVTDAEVKRITFEGTVATGIVCDRHGREVAYSARREVVLSAGVFSSPKILQLSGVGPKGLLERLAIPLVFPLENVGKNLCDHSMFTMTYRLLGHPGMNREFTQWRLLWHIIRYYLGLRGYMAYLGPPVTVLKASAGNLGWPDIQFGVAPCSTRQSRDGSATTIEVESEPGIMFSGFYNRPRSRGEINITSADHRDNPEVDARWWSDPADRDMAVRMVRFVRSLVSMPSLKDLIGNETLPGAAAGTDDEIVEELKWMMTPGLHGTGSCSMGPDPASSVVDSRLRVHGLSKLRVADCSIMPTPVSGNSNGAAMAVGARAAEFILEDAEASAIAQHAMAAG</sequence>
<keyword evidence="8" id="KW-1185">Reference proteome</keyword>
<dbReference type="EMBL" id="JAVRQI010000017">
    <property type="protein sequence ID" value="MDT1064020.1"/>
    <property type="molecule type" value="Genomic_DNA"/>
</dbReference>
<dbReference type="Proteomes" id="UP001251085">
    <property type="component" value="Unassembled WGS sequence"/>
</dbReference>